<evidence type="ECO:0000313" key="3">
    <source>
        <dbReference type="EMBL" id="RNB85602.1"/>
    </source>
</evidence>
<name>A0A3M8DC28_9BACL</name>
<dbReference type="Proteomes" id="UP000281915">
    <property type="component" value="Unassembled WGS sequence"/>
</dbReference>
<dbReference type="EMBL" id="RHHT01000003">
    <property type="protein sequence ID" value="RNB85602.1"/>
    <property type="molecule type" value="Genomic_DNA"/>
</dbReference>
<protein>
    <recommendedName>
        <fullName evidence="2">DUF2268 domain-containing protein</fullName>
    </recommendedName>
</protein>
<dbReference type="Pfam" id="PF10026">
    <property type="entry name" value="DUF2268"/>
    <property type="match status" value="1"/>
</dbReference>
<evidence type="ECO:0000256" key="1">
    <source>
        <dbReference type="SAM" id="SignalP"/>
    </source>
</evidence>
<evidence type="ECO:0000313" key="4">
    <source>
        <dbReference type="Proteomes" id="UP000281915"/>
    </source>
</evidence>
<keyword evidence="1" id="KW-0732">Signal</keyword>
<feature type="chain" id="PRO_5038376415" description="DUF2268 domain-containing protein" evidence="1">
    <location>
        <begin position="22"/>
        <end position="304"/>
    </location>
</feature>
<dbReference type="AlphaFoldDB" id="A0A3M8DC28"/>
<accession>A0A3M8DC28</accession>
<dbReference type="InterPro" id="IPR018728">
    <property type="entry name" value="DUF2268"/>
</dbReference>
<comment type="caution">
    <text evidence="3">The sequence shown here is derived from an EMBL/GenBank/DDBJ whole genome shotgun (WGS) entry which is preliminary data.</text>
</comment>
<evidence type="ECO:0000259" key="2">
    <source>
        <dbReference type="Pfam" id="PF10026"/>
    </source>
</evidence>
<gene>
    <name evidence="3" type="ORF">EDM58_03490</name>
</gene>
<organism evidence="3 4">
    <name type="scientific">Brevibacillus panacihumi</name>
    <dbReference type="NCBI Taxonomy" id="497735"/>
    <lineage>
        <taxon>Bacteria</taxon>
        <taxon>Bacillati</taxon>
        <taxon>Bacillota</taxon>
        <taxon>Bacilli</taxon>
        <taxon>Bacillales</taxon>
        <taxon>Paenibacillaceae</taxon>
        <taxon>Brevibacillus</taxon>
    </lineage>
</organism>
<proteinExistence type="predicted"/>
<feature type="signal peptide" evidence="1">
    <location>
        <begin position="1"/>
        <end position="21"/>
    </location>
</feature>
<sequence>MKRFAIMAFTFSMMLITLLCSSDRLHTGNLSIQHRAGTKQAFTVLLLDQQIAEYLRAVKNDPDKPKREIFEESVFQPVWEECFQGGEYLHLLAEVRKTPPEELVFLEKITNDQQSLIKVKATVQEALIQSAHYLPGQETTTVCIMPATSRNSSALTIGSGKILLFYNPYLFRSDHELAGTVAHEYHHSVWTAKHFDPYQPFTLLDALLFEGKAMHFQELVYPGSSYIPNYDDRYEEAREELMKRLGSVDRNLRNEMMFGNDRIPYAFGYAEGYRLVKQYLQKNPQVKIEQWTSMEPEEFLKKMD</sequence>
<dbReference type="RefSeq" id="WP_122912107.1">
    <property type="nucleotide sequence ID" value="NZ_RHHT01000003.1"/>
</dbReference>
<feature type="domain" description="DUF2268" evidence="2">
    <location>
        <begin position="123"/>
        <end position="301"/>
    </location>
</feature>
<reference evidence="3 4" key="1">
    <citation type="submission" date="2018-10" db="EMBL/GenBank/DDBJ databases">
        <title>Phylogenomics of Brevibacillus.</title>
        <authorList>
            <person name="Dunlap C."/>
        </authorList>
    </citation>
    <scope>NUCLEOTIDE SEQUENCE [LARGE SCALE GENOMIC DNA]</scope>
    <source>
        <strain evidence="3 4">JCM 15085</strain>
    </source>
</reference>